<reference evidence="2" key="1">
    <citation type="submission" date="2016-04" db="EMBL/GenBank/DDBJ databases">
        <authorList>
            <person name="Chen L."/>
            <person name="Zhuang W."/>
            <person name="Wang G."/>
        </authorList>
    </citation>
    <scope>NUCLEOTIDE SEQUENCE [LARGE SCALE GENOMIC DNA]</scope>
    <source>
        <strain evidence="2">17621</strain>
    </source>
</reference>
<organism evidence="1 2">
    <name type="scientific">Niastella yeongjuensis</name>
    <dbReference type="NCBI Taxonomy" id="354355"/>
    <lineage>
        <taxon>Bacteria</taxon>
        <taxon>Pseudomonadati</taxon>
        <taxon>Bacteroidota</taxon>
        <taxon>Chitinophagia</taxon>
        <taxon>Chitinophagales</taxon>
        <taxon>Chitinophagaceae</taxon>
        <taxon>Niastella</taxon>
    </lineage>
</organism>
<dbReference type="STRING" id="354355.SAMN05660816_04980"/>
<dbReference type="RefSeq" id="WP_081197173.1">
    <property type="nucleotide sequence ID" value="NZ_FOCZ01000010.1"/>
</dbReference>
<accession>A0A1V9FCR4</accession>
<keyword evidence="2" id="KW-1185">Reference proteome</keyword>
<name>A0A1V9FCR4_9BACT</name>
<dbReference type="AlphaFoldDB" id="A0A1V9FCR4"/>
<comment type="caution">
    <text evidence="1">The sequence shown here is derived from an EMBL/GenBank/DDBJ whole genome shotgun (WGS) entry which is preliminary data.</text>
</comment>
<gene>
    <name evidence="1" type="ORF">A4H97_20480</name>
</gene>
<dbReference type="Proteomes" id="UP000192610">
    <property type="component" value="Unassembled WGS sequence"/>
</dbReference>
<protein>
    <submittedName>
        <fullName evidence="1">Uncharacterized protein</fullName>
    </submittedName>
</protein>
<dbReference type="OrthoDB" id="9956709at2"/>
<sequence>MQHLLLAVAILLLTIIAGNGRKETAVENNKVGMKIETPAVNNEEDDYPADKPSVFISRFDMFFY</sequence>
<dbReference type="EMBL" id="LVXG01000002">
    <property type="protein sequence ID" value="OQP55966.1"/>
    <property type="molecule type" value="Genomic_DNA"/>
</dbReference>
<proteinExistence type="predicted"/>
<evidence type="ECO:0000313" key="2">
    <source>
        <dbReference type="Proteomes" id="UP000192610"/>
    </source>
</evidence>
<evidence type="ECO:0000313" key="1">
    <source>
        <dbReference type="EMBL" id="OQP55966.1"/>
    </source>
</evidence>